<dbReference type="PROSITE" id="PS51677">
    <property type="entry name" value="NODB"/>
    <property type="match status" value="1"/>
</dbReference>
<comment type="caution">
    <text evidence="3">The sequence shown here is derived from an EMBL/GenBank/DDBJ whole genome shotgun (WGS) entry which is preliminary data.</text>
</comment>
<dbReference type="EMBL" id="JACOQK010000001">
    <property type="protein sequence ID" value="MBC5786486.1"/>
    <property type="molecule type" value="Genomic_DNA"/>
</dbReference>
<dbReference type="RefSeq" id="WP_186995811.1">
    <property type="nucleotide sequence ID" value="NZ_JACOQK010000001.1"/>
</dbReference>
<evidence type="ECO:0000259" key="2">
    <source>
        <dbReference type="PROSITE" id="PS51677"/>
    </source>
</evidence>
<dbReference type="PANTHER" id="PTHR10587:SF125">
    <property type="entry name" value="POLYSACCHARIDE DEACETYLASE YHEN-RELATED"/>
    <property type="match status" value="1"/>
</dbReference>
<evidence type="ECO:0000256" key="1">
    <source>
        <dbReference type="SAM" id="Coils"/>
    </source>
</evidence>
<dbReference type="PANTHER" id="PTHR10587">
    <property type="entry name" value="GLYCOSYL TRANSFERASE-RELATED"/>
    <property type="match status" value="1"/>
</dbReference>
<keyword evidence="4" id="KW-1185">Reference proteome</keyword>
<dbReference type="InterPro" id="IPR050248">
    <property type="entry name" value="Polysacc_deacetylase_ArnD"/>
</dbReference>
<dbReference type="InterPro" id="IPR002509">
    <property type="entry name" value="NODB_dom"/>
</dbReference>
<accession>A0ABR7IN05</accession>
<gene>
    <name evidence="3" type="ORF">H8Z77_00380</name>
</gene>
<name>A0ABR7IN05_9CLOT</name>
<proteinExistence type="predicted"/>
<dbReference type="Gene3D" id="3.20.20.370">
    <property type="entry name" value="Glycoside hydrolase/deacetylase"/>
    <property type="match status" value="1"/>
</dbReference>
<feature type="coiled-coil region" evidence="1">
    <location>
        <begin position="54"/>
        <end position="81"/>
    </location>
</feature>
<dbReference type="InterPro" id="IPR011330">
    <property type="entry name" value="Glyco_hydro/deAcase_b/a-brl"/>
</dbReference>
<protein>
    <submittedName>
        <fullName evidence="3">Polysaccharide deacetylase</fullName>
    </submittedName>
</protein>
<dbReference type="Pfam" id="PF01522">
    <property type="entry name" value="Polysacc_deac_1"/>
    <property type="match status" value="1"/>
</dbReference>
<dbReference type="Proteomes" id="UP000649151">
    <property type="component" value="Unassembled WGS sequence"/>
</dbReference>
<evidence type="ECO:0000313" key="3">
    <source>
        <dbReference type="EMBL" id="MBC5786486.1"/>
    </source>
</evidence>
<organism evidence="3 4">
    <name type="scientific">Clostridium facile</name>
    <dbReference type="NCBI Taxonomy" id="2763035"/>
    <lineage>
        <taxon>Bacteria</taxon>
        <taxon>Bacillati</taxon>
        <taxon>Bacillota</taxon>
        <taxon>Clostridia</taxon>
        <taxon>Eubacteriales</taxon>
        <taxon>Clostridiaceae</taxon>
        <taxon>Clostridium</taxon>
    </lineage>
</organism>
<evidence type="ECO:0000313" key="4">
    <source>
        <dbReference type="Proteomes" id="UP000649151"/>
    </source>
</evidence>
<dbReference type="CDD" id="cd10944">
    <property type="entry name" value="CE4_SmPgdA_like"/>
    <property type="match status" value="1"/>
</dbReference>
<dbReference type="SUPFAM" id="SSF88713">
    <property type="entry name" value="Glycoside hydrolase/deacetylase"/>
    <property type="match status" value="1"/>
</dbReference>
<keyword evidence="1" id="KW-0175">Coiled coil</keyword>
<sequence length="314" mass="35816">MKLLTNLQNKMKQGIHLKHTKISWYALTRLILFLILIILVVTLACTSCVSNLHSKSLSKQLAGLQVDLSDTQKELEKYSKANLSEGFPYQTKYPDLYVKDVQEKKDADQKVVYLTFDDGPSKYTTQTLDLLDRYNVKATFFVVNYDSDQSTQLYKDIVQRGHSLGIHTATHEYKTIYASVDDYLEDFNTIYQHLKTVTGQEPTLFRFPGGSINSYNTTIYRQLIAEMQRRGFTYHDWNVDSGDTKKNATPQSIHDNVVSAVMQNNKSVVLLHDSDTKGNTAQALESIIVDLQAAGYEFRALDDTVKPFHFTDPE</sequence>
<feature type="domain" description="NodB homology" evidence="2">
    <location>
        <begin position="110"/>
        <end position="299"/>
    </location>
</feature>
<reference evidence="3 4" key="1">
    <citation type="submission" date="2020-08" db="EMBL/GenBank/DDBJ databases">
        <title>Genome public.</title>
        <authorList>
            <person name="Liu C."/>
            <person name="Sun Q."/>
        </authorList>
    </citation>
    <scope>NUCLEOTIDE SEQUENCE [LARGE SCALE GENOMIC DNA]</scope>
    <source>
        <strain evidence="3 4">NSJ-27</strain>
    </source>
</reference>